<sequence length="66" mass="7386">MPILPSWNFSIIDVIVVTKDAIPHSFSHQRTTMEKTSSSTESSQAMGHGLFTSSNQFASQWILMQD</sequence>
<reference evidence="1" key="1">
    <citation type="submission" date="2020-08" db="EMBL/GenBank/DDBJ databases">
        <title>Multicomponent nature underlies the extraordinary mechanical properties of spider dragline silk.</title>
        <authorList>
            <person name="Kono N."/>
            <person name="Nakamura H."/>
            <person name="Mori M."/>
            <person name="Yoshida Y."/>
            <person name="Ohtoshi R."/>
            <person name="Malay A.D."/>
            <person name="Moran D.A.P."/>
            <person name="Tomita M."/>
            <person name="Numata K."/>
            <person name="Arakawa K."/>
        </authorList>
    </citation>
    <scope>NUCLEOTIDE SEQUENCE</scope>
</reference>
<proteinExistence type="predicted"/>
<evidence type="ECO:0000313" key="2">
    <source>
        <dbReference type="Proteomes" id="UP000887013"/>
    </source>
</evidence>
<keyword evidence="2" id="KW-1185">Reference proteome</keyword>
<protein>
    <submittedName>
        <fullName evidence="1">Uncharacterized protein</fullName>
    </submittedName>
</protein>
<dbReference type="EMBL" id="BMAW01052957">
    <property type="protein sequence ID" value="GFS88355.1"/>
    <property type="molecule type" value="Genomic_DNA"/>
</dbReference>
<organism evidence="1 2">
    <name type="scientific">Nephila pilipes</name>
    <name type="common">Giant wood spider</name>
    <name type="synonym">Nephila maculata</name>
    <dbReference type="NCBI Taxonomy" id="299642"/>
    <lineage>
        <taxon>Eukaryota</taxon>
        <taxon>Metazoa</taxon>
        <taxon>Ecdysozoa</taxon>
        <taxon>Arthropoda</taxon>
        <taxon>Chelicerata</taxon>
        <taxon>Arachnida</taxon>
        <taxon>Araneae</taxon>
        <taxon>Araneomorphae</taxon>
        <taxon>Entelegynae</taxon>
        <taxon>Araneoidea</taxon>
        <taxon>Nephilidae</taxon>
        <taxon>Nephila</taxon>
    </lineage>
</organism>
<comment type="caution">
    <text evidence="1">The sequence shown here is derived from an EMBL/GenBank/DDBJ whole genome shotgun (WGS) entry which is preliminary data.</text>
</comment>
<dbReference type="Proteomes" id="UP000887013">
    <property type="component" value="Unassembled WGS sequence"/>
</dbReference>
<gene>
    <name evidence="1" type="ORF">NPIL_89561</name>
</gene>
<name>A0A8X6N1D8_NEPPI</name>
<evidence type="ECO:0000313" key="1">
    <source>
        <dbReference type="EMBL" id="GFS88355.1"/>
    </source>
</evidence>
<accession>A0A8X6N1D8</accession>
<dbReference type="AlphaFoldDB" id="A0A8X6N1D8"/>